<dbReference type="OrthoDB" id="5346627at2"/>
<organism evidence="3 4">
    <name type="scientific">Tsukamurella pseudospumae</name>
    <dbReference type="NCBI Taxonomy" id="239498"/>
    <lineage>
        <taxon>Bacteria</taxon>
        <taxon>Bacillati</taxon>
        <taxon>Actinomycetota</taxon>
        <taxon>Actinomycetes</taxon>
        <taxon>Mycobacteriales</taxon>
        <taxon>Tsukamurellaceae</taxon>
        <taxon>Tsukamurella</taxon>
    </lineage>
</organism>
<evidence type="ECO:0000313" key="4">
    <source>
        <dbReference type="Proteomes" id="UP000070258"/>
    </source>
</evidence>
<evidence type="ECO:0000313" key="5">
    <source>
        <dbReference type="Proteomes" id="UP000070409"/>
    </source>
</evidence>
<name>A0A138AUY2_9ACTN</name>
<dbReference type="EMBL" id="LSRE01000022">
    <property type="protein sequence ID" value="KXO96113.1"/>
    <property type="molecule type" value="Genomic_DNA"/>
</dbReference>
<reference evidence="2 5" key="2">
    <citation type="submission" date="2016-02" db="EMBL/GenBank/DDBJ databases">
        <authorList>
            <person name="Teng J.L."/>
            <person name="Tang Y."/>
            <person name="Huang Y."/>
            <person name="Guo F."/>
            <person name="Wei W."/>
            <person name="Chen J.H."/>
            <person name="Wong S.Y."/>
            <person name="Lau S.K."/>
            <person name="Woo P.C."/>
        </authorList>
    </citation>
    <scope>NUCLEOTIDE SEQUENCE [LARGE SCALE GENOMIC DNA]</scope>
    <source>
        <strain evidence="2 5">JCM 13375</strain>
    </source>
</reference>
<evidence type="ECO:0000256" key="1">
    <source>
        <dbReference type="SAM" id="MobiDB-lite"/>
    </source>
</evidence>
<proteinExistence type="predicted"/>
<keyword evidence="5" id="KW-1185">Reference proteome</keyword>
<accession>A0A138AUY2</accession>
<comment type="caution">
    <text evidence="3">The sequence shown here is derived from an EMBL/GenBank/DDBJ whole genome shotgun (WGS) entry which is preliminary data.</text>
</comment>
<reference evidence="4" key="3">
    <citation type="submission" date="2016-02" db="EMBL/GenBank/DDBJ databases">
        <authorList>
            <person name="Wen L."/>
            <person name="He K."/>
            <person name="Yang H."/>
        </authorList>
    </citation>
    <scope>NUCLEOTIDE SEQUENCE [LARGE SCALE GENOMIC DNA]</scope>
    <source>
        <strain evidence="4">JCM 15929</strain>
    </source>
</reference>
<evidence type="ECO:0000313" key="2">
    <source>
        <dbReference type="EMBL" id="KXO96113.1"/>
    </source>
</evidence>
<evidence type="ECO:0000313" key="3">
    <source>
        <dbReference type="EMBL" id="KXP14250.1"/>
    </source>
</evidence>
<feature type="region of interest" description="Disordered" evidence="1">
    <location>
        <begin position="183"/>
        <end position="202"/>
    </location>
</feature>
<gene>
    <name evidence="3" type="ORF">AXK60_21040</name>
    <name evidence="2" type="ORF">AXK61_23660</name>
</gene>
<protein>
    <submittedName>
        <fullName evidence="3">Uncharacterized protein</fullName>
    </submittedName>
</protein>
<reference evidence="3" key="1">
    <citation type="submission" date="2016-02" db="EMBL/GenBank/DDBJ databases">
        <authorList>
            <person name="Teng J.L."/>
            <person name="Yang Y."/>
            <person name="Huang Y."/>
            <person name="Guo F."/>
            <person name="Wei W."/>
            <person name="Chen J.H."/>
            <person name="Wong S.Y."/>
            <person name="Lau S.K."/>
            <person name="Woo P.C."/>
        </authorList>
    </citation>
    <scope>NUCLEOTIDE SEQUENCE</scope>
    <source>
        <strain evidence="3">JCM 15929</strain>
    </source>
</reference>
<dbReference type="Proteomes" id="UP000070409">
    <property type="component" value="Unassembled WGS sequence"/>
</dbReference>
<dbReference type="Proteomes" id="UP000070258">
    <property type="component" value="Unassembled WGS sequence"/>
</dbReference>
<dbReference type="RefSeq" id="WP_068570070.1">
    <property type="nucleotide sequence ID" value="NZ_LSRE01000022.1"/>
</dbReference>
<sequence length="202" mass="23043">MNELVPSSTGRWKIDTENSIHILDLDARTHERRPLPWPDTHHGFDDHPTHYLITEVIEWPRVGDQFVLQCSLRSDPWQRRHVVRSAPITQISAAQPATDELADTLPGRPRVRIPSGWCALVMQLHQDLVELEPHYTVTTIKEKRQGLRLYIILPDHTPDSVADAAYARIDWAEEESENRCTFCGGPTPTPGSRCGRHPARPM</sequence>
<dbReference type="EMBL" id="LSRF01000005">
    <property type="protein sequence ID" value="KXP14250.1"/>
    <property type="molecule type" value="Genomic_DNA"/>
</dbReference>
<dbReference type="AlphaFoldDB" id="A0A138AUY2"/>